<dbReference type="InterPro" id="IPR000438">
    <property type="entry name" value="Acetyl_CoA_COase_Trfase_b_su"/>
</dbReference>
<dbReference type="AlphaFoldDB" id="X1NEW6"/>
<dbReference type="InterPro" id="IPR011762">
    <property type="entry name" value="COA_CT_N"/>
</dbReference>
<name>X1NEW6_9ZZZZ</name>
<feature type="domain" description="CoA carboxyltransferase N-terminal" evidence="2">
    <location>
        <begin position="3"/>
        <end position="259"/>
    </location>
</feature>
<dbReference type="GO" id="GO:0003989">
    <property type="term" value="F:acetyl-CoA carboxylase activity"/>
    <property type="evidence" value="ECO:0007669"/>
    <property type="project" value="InterPro"/>
</dbReference>
<dbReference type="PROSITE" id="PS50980">
    <property type="entry name" value="COA_CT_NTER"/>
    <property type="match status" value="1"/>
</dbReference>
<evidence type="ECO:0000259" key="2">
    <source>
        <dbReference type="PROSITE" id="PS50980"/>
    </source>
</evidence>
<reference evidence="3" key="1">
    <citation type="journal article" date="2014" name="Front. Microbiol.">
        <title>High frequency of phylogenetically diverse reductive dehalogenase-homologous genes in deep subseafloor sedimentary metagenomes.</title>
        <authorList>
            <person name="Kawai M."/>
            <person name="Futagami T."/>
            <person name="Toyoda A."/>
            <person name="Takaki Y."/>
            <person name="Nishi S."/>
            <person name="Hori S."/>
            <person name="Arai W."/>
            <person name="Tsubouchi T."/>
            <person name="Morono Y."/>
            <person name="Uchiyama I."/>
            <person name="Ito T."/>
            <person name="Fujiyama A."/>
            <person name="Inagaki F."/>
            <person name="Takami H."/>
        </authorList>
    </citation>
    <scope>NUCLEOTIDE SEQUENCE</scope>
    <source>
        <strain evidence="3">Expedition CK06-06</strain>
    </source>
</reference>
<feature type="compositionally biased region" description="Basic and acidic residues" evidence="1">
    <location>
        <begin position="263"/>
        <end position="272"/>
    </location>
</feature>
<dbReference type="SUPFAM" id="SSF52096">
    <property type="entry name" value="ClpP/crotonase"/>
    <property type="match status" value="1"/>
</dbReference>
<dbReference type="EMBL" id="BARV01016298">
    <property type="protein sequence ID" value="GAI25345.1"/>
    <property type="molecule type" value="Genomic_DNA"/>
</dbReference>
<dbReference type="GO" id="GO:0009317">
    <property type="term" value="C:acetyl-CoA carboxylase complex"/>
    <property type="evidence" value="ECO:0007669"/>
    <property type="project" value="InterPro"/>
</dbReference>
<dbReference type="Gene3D" id="3.90.226.10">
    <property type="entry name" value="2-enoyl-CoA Hydratase, Chain A, domain 1"/>
    <property type="match status" value="1"/>
</dbReference>
<proteinExistence type="predicted"/>
<dbReference type="GO" id="GO:0006633">
    <property type="term" value="P:fatty acid biosynthetic process"/>
    <property type="evidence" value="ECO:0007669"/>
    <property type="project" value="InterPro"/>
</dbReference>
<feature type="region of interest" description="Disordered" evidence="1">
    <location>
        <begin position="252"/>
        <end position="280"/>
    </location>
</feature>
<comment type="caution">
    <text evidence="3">The sequence shown here is derived from an EMBL/GenBank/DDBJ whole genome shotgun (WGS) entry which is preliminary data.</text>
</comment>
<dbReference type="InterPro" id="IPR029045">
    <property type="entry name" value="ClpP/crotonase-like_dom_sf"/>
</dbReference>
<dbReference type="FunFam" id="3.90.226.10:FF:000016">
    <property type="entry name" value="Propionyl-CoA carboxylase, beta subunit"/>
    <property type="match status" value="1"/>
</dbReference>
<dbReference type="PANTHER" id="PTHR43842:SF2">
    <property type="entry name" value="PROPIONYL-COA CARBOXYLASE BETA CHAIN, MITOCHONDRIAL"/>
    <property type="match status" value="1"/>
</dbReference>
<dbReference type="Pfam" id="PF01039">
    <property type="entry name" value="Carboxyl_trans"/>
    <property type="match status" value="1"/>
</dbReference>
<protein>
    <recommendedName>
        <fullName evidence="2">CoA carboxyltransferase N-terminal domain-containing protein</fullName>
    </recommendedName>
</protein>
<sequence length="280" mass="30127">MDIEQKLAQLNELREKARQGGGAKRIEAQHSKGKLTARERLDLFFDPGSFEEVDPFVTHRCTDFGMAEQKFLGDSVITGYGKVAGRLVFAFSQDFTVLGGSLSEVASNKICKVMDLAATTGAPFVGILDSGGARIQEGADSLKAYGEIFTRNTIYSGTIPQISVIVGPTAGGAVYSPAITDFVFMVRGIGQSYITGPEVVKTVTGEEISLEELGGAMVNATKSGNAHFAIDTEQECFELVRKLLGFLPQGYQHPPPFEDTGDDPNRTDEELLHIVPDSPA</sequence>
<gene>
    <name evidence="3" type="ORF">S06H3_27995</name>
</gene>
<dbReference type="PRINTS" id="PR01070">
    <property type="entry name" value="ACCCTRFRASEB"/>
</dbReference>
<dbReference type="InterPro" id="IPR051047">
    <property type="entry name" value="AccD/PCCB"/>
</dbReference>
<evidence type="ECO:0000313" key="3">
    <source>
        <dbReference type="EMBL" id="GAI25345.1"/>
    </source>
</evidence>
<organism evidence="3">
    <name type="scientific">marine sediment metagenome</name>
    <dbReference type="NCBI Taxonomy" id="412755"/>
    <lineage>
        <taxon>unclassified sequences</taxon>
        <taxon>metagenomes</taxon>
        <taxon>ecological metagenomes</taxon>
    </lineage>
</organism>
<dbReference type="PANTHER" id="PTHR43842">
    <property type="entry name" value="PROPIONYL-COA CARBOXYLASE BETA CHAIN"/>
    <property type="match status" value="1"/>
</dbReference>
<feature type="non-terminal residue" evidence="3">
    <location>
        <position position="280"/>
    </location>
</feature>
<evidence type="ECO:0000256" key="1">
    <source>
        <dbReference type="SAM" id="MobiDB-lite"/>
    </source>
</evidence>
<accession>X1NEW6</accession>
<dbReference type="GO" id="GO:0004658">
    <property type="term" value="F:propionyl-CoA carboxylase activity"/>
    <property type="evidence" value="ECO:0007669"/>
    <property type="project" value="TreeGrafter"/>
</dbReference>
<dbReference type="InterPro" id="IPR034733">
    <property type="entry name" value="AcCoA_carboxyl_beta"/>
</dbReference>